<comment type="caution">
    <text evidence="1">The sequence shown here is derived from an EMBL/GenBank/DDBJ whole genome shotgun (WGS) entry which is preliminary data.</text>
</comment>
<name>A0A0D0IWZ2_9BACT</name>
<evidence type="ECO:0000313" key="1">
    <source>
        <dbReference type="EMBL" id="KIP63220.1"/>
    </source>
</evidence>
<dbReference type="EMBL" id="JXQK01000046">
    <property type="protein sequence ID" value="KIP63220.1"/>
    <property type="molecule type" value="Genomic_DNA"/>
</dbReference>
<keyword evidence="2" id="KW-1185">Reference proteome</keyword>
<gene>
    <name evidence="1" type="ORF">ST44_04760</name>
</gene>
<dbReference type="STRING" id="1602171.ST44_04760"/>
<dbReference type="RefSeq" id="WP_042518521.1">
    <property type="nucleotide sequence ID" value="NZ_JXQK01000046.1"/>
</dbReference>
<dbReference type="AlphaFoldDB" id="A0A0D0IWZ2"/>
<accession>A0A0D0IWZ2</accession>
<sequence length="478" mass="55098">MKIFKDNKKQLNINPLVVYFIMTPEEKEHHARDIERLNRSKTMNHNLFEFNTVVRARYNNNVLTKGLIKDMEENNVIVKLFGNDDERFSYAFETVEFKEGYFESQVESFLYDVCTLNVKNLKSEKKRLNNYPSKERKGAVDILLKSFTEAVNDFGFKKVHAIASRRYSDVPSTSNDIDFVSDFDYPYKPVSCGPVSNGNASKIPRGIEDDIRYAMGSKEGRKKEDAKKRLIAMIEGWFDAPSSGYSKKVLTGAVDNTKSETLEEDTYTRHPSSQVPTISIEIKKITVLNRKDGSKKENYGFVYNIDGENVEMYIGGTEPAMIYACTLLKQYTGARFYLDDLKIRKGELSRFNPNTSEKKYQNATLEWIKQIYKVFVPSAEKDFPEWYASLFNFQDKSPGHPIYQGKSACNSKISKTLKDYRKAIYFCTLQAREDSKGKFYEIDLPSSESIKLSKELLKLVPESPITPAHARPENEYRK</sequence>
<dbReference type="Proteomes" id="UP000032046">
    <property type="component" value="Unassembled WGS sequence"/>
</dbReference>
<protein>
    <submittedName>
        <fullName evidence="1">Uncharacterized protein</fullName>
    </submittedName>
</protein>
<organism evidence="1 2">
    <name type="scientific">Prevotella pectinovora</name>
    <dbReference type="NCBI Taxonomy" id="1602169"/>
    <lineage>
        <taxon>Bacteria</taxon>
        <taxon>Pseudomonadati</taxon>
        <taxon>Bacteroidota</taxon>
        <taxon>Bacteroidia</taxon>
        <taxon>Bacteroidales</taxon>
        <taxon>Prevotellaceae</taxon>
        <taxon>Prevotella</taxon>
    </lineage>
</organism>
<evidence type="ECO:0000313" key="2">
    <source>
        <dbReference type="Proteomes" id="UP000032046"/>
    </source>
</evidence>
<proteinExistence type="predicted"/>
<reference evidence="1 2" key="1">
    <citation type="submission" date="2015-01" db="EMBL/GenBank/DDBJ databases">
        <title>Comparative genomics of non-oral Prevotella species.</title>
        <authorList>
            <person name="Accetto T."/>
            <person name="Nograsek B."/>
            <person name="Avgustin G."/>
        </authorList>
    </citation>
    <scope>NUCLEOTIDE SEQUENCE [LARGE SCALE GENOMIC DNA]</scope>
    <source>
        <strain evidence="1 2">P5-119</strain>
    </source>
</reference>